<organism evidence="1 2">
    <name type="scientific">Actinacidiphila paucisporea</name>
    <dbReference type="NCBI Taxonomy" id="310782"/>
    <lineage>
        <taxon>Bacteria</taxon>
        <taxon>Bacillati</taxon>
        <taxon>Actinomycetota</taxon>
        <taxon>Actinomycetes</taxon>
        <taxon>Kitasatosporales</taxon>
        <taxon>Streptomycetaceae</taxon>
        <taxon>Actinacidiphila</taxon>
    </lineage>
</organism>
<proteinExistence type="predicted"/>
<dbReference type="Proteomes" id="UP000184111">
    <property type="component" value="Unassembled WGS sequence"/>
</dbReference>
<dbReference type="EMBL" id="FRBI01000021">
    <property type="protein sequence ID" value="SHN11626.1"/>
    <property type="molecule type" value="Genomic_DNA"/>
</dbReference>
<name>A0A1M7P540_9ACTN</name>
<dbReference type="RefSeq" id="WP_073501432.1">
    <property type="nucleotide sequence ID" value="NZ_FRBI01000021.1"/>
</dbReference>
<reference evidence="1 2" key="1">
    <citation type="submission" date="2016-11" db="EMBL/GenBank/DDBJ databases">
        <authorList>
            <person name="Jaros S."/>
            <person name="Januszkiewicz K."/>
            <person name="Wedrychowicz H."/>
        </authorList>
    </citation>
    <scope>NUCLEOTIDE SEQUENCE [LARGE SCALE GENOMIC DNA]</scope>
    <source>
        <strain evidence="1 2">CGMCC 4.2025</strain>
    </source>
</reference>
<gene>
    <name evidence="1" type="ORF">SAMN05216499_12149</name>
</gene>
<accession>A0A1M7P540</accession>
<protein>
    <submittedName>
        <fullName evidence="1">Uncharacterized protein</fullName>
    </submittedName>
</protein>
<evidence type="ECO:0000313" key="2">
    <source>
        <dbReference type="Proteomes" id="UP000184111"/>
    </source>
</evidence>
<sequence>MRTRQVLADRLWGGARQRSVDEFLDLVDEIGHSPLGGGRGATRVADRGAVVGLADPLVLTDVRFRPSPSQGGWVTPYETNGVWSGDSLARLERLRGAKVEVRDTPDGQWHHALDLPLLPFGTWNLAALPEPAEVAAARLVDRDGAPLPASVVDVEWLVER</sequence>
<evidence type="ECO:0000313" key="1">
    <source>
        <dbReference type="EMBL" id="SHN11626.1"/>
    </source>
</evidence>
<keyword evidence="2" id="KW-1185">Reference proteome</keyword>
<dbReference type="STRING" id="310782.SAMN05216499_12149"/>
<dbReference type="AlphaFoldDB" id="A0A1M7P540"/>